<reference evidence="1" key="1">
    <citation type="journal article" date="2023" name="Mol. Phylogenet. Evol.">
        <title>Genome-scale phylogeny and comparative genomics of the fungal order Sordariales.</title>
        <authorList>
            <person name="Hensen N."/>
            <person name="Bonometti L."/>
            <person name="Westerberg I."/>
            <person name="Brannstrom I.O."/>
            <person name="Guillou S."/>
            <person name="Cros-Aarteil S."/>
            <person name="Calhoun S."/>
            <person name="Haridas S."/>
            <person name="Kuo A."/>
            <person name="Mondo S."/>
            <person name="Pangilinan J."/>
            <person name="Riley R."/>
            <person name="LaButti K."/>
            <person name="Andreopoulos B."/>
            <person name="Lipzen A."/>
            <person name="Chen C."/>
            <person name="Yan M."/>
            <person name="Daum C."/>
            <person name="Ng V."/>
            <person name="Clum A."/>
            <person name="Steindorff A."/>
            <person name="Ohm R.A."/>
            <person name="Martin F."/>
            <person name="Silar P."/>
            <person name="Natvig D.O."/>
            <person name="Lalanne C."/>
            <person name="Gautier V."/>
            <person name="Ament-Velasquez S.L."/>
            <person name="Kruys A."/>
            <person name="Hutchinson M.I."/>
            <person name="Powell A.J."/>
            <person name="Barry K."/>
            <person name="Miller A.N."/>
            <person name="Grigoriev I.V."/>
            <person name="Debuchy R."/>
            <person name="Gladieux P."/>
            <person name="Hiltunen Thoren M."/>
            <person name="Johannesson H."/>
        </authorList>
    </citation>
    <scope>NUCLEOTIDE SEQUENCE</scope>
    <source>
        <strain evidence="1">CBS 532.94</strain>
    </source>
</reference>
<proteinExistence type="predicted"/>
<evidence type="ECO:0000313" key="2">
    <source>
        <dbReference type="Proteomes" id="UP001303760"/>
    </source>
</evidence>
<keyword evidence="2" id="KW-1185">Reference proteome</keyword>
<gene>
    <name evidence="1" type="ORF">C8A03DRAFT_17323</name>
</gene>
<dbReference type="Proteomes" id="UP001303760">
    <property type="component" value="Unassembled WGS sequence"/>
</dbReference>
<dbReference type="AlphaFoldDB" id="A0AAN7HA56"/>
<evidence type="ECO:0000313" key="1">
    <source>
        <dbReference type="EMBL" id="KAK4235983.1"/>
    </source>
</evidence>
<protein>
    <submittedName>
        <fullName evidence="1">Uncharacterized protein</fullName>
    </submittedName>
</protein>
<name>A0AAN7HA56_9PEZI</name>
<sequence length="67" mass="7830">QYHHPLRTQKSLEAYDDLRMKPDDDYLAFKNDFARLAGECGKPRASWKHEFDRRLTDSPACPGGRIH</sequence>
<comment type="caution">
    <text evidence="1">The sequence shown here is derived from an EMBL/GenBank/DDBJ whole genome shotgun (WGS) entry which is preliminary data.</text>
</comment>
<feature type="non-terminal residue" evidence="1">
    <location>
        <position position="1"/>
    </location>
</feature>
<accession>A0AAN7HA56</accession>
<dbReference type="EMBL" id="MU860223">
    <property type="protein sequence ID" value="KAK4235983.1"/>
    <property type="molecule type" value="Genomic_DNA"/>
</dbReference>
<reference evidence="1" key="2">
    <citation type="submission" date="2023-05" db="EMBL/GenBank/DDBJ databases">
        <authorList>
            <consortium name="Lawrence Berkeley National Laboratory"/>
            <person name="Steindorff A."/>
            <person name="Hensen N."/>
            <person name="Bonometti L."/>
            <person name="Westerberg I."/>
            <person name="Brannstrom I.O."/>
            <person name="Guillou S."/>
            <person name="Cros-Aarteil S."/>
            <person name="Calhoun S."/>
            <person name="Haridas S."/>
            <person name="Kuo A."/>
            <person name="Mondo S."/>
            <person name="Pangilinan J."/>
            <person name="Riley R."/>
            <person name="Labutti K."/>
            <person name="Andreopoulos B."/>
            <person name="Lipzen A."/>
            <person name="Chen C."/>
            <person name="Yanf M."/>
            <person name="Daum C."/>
            <person name="Ng V."/>
            <person name="Clum A."/>
            <person name="Ohm R."/>
            <person name="Martin F."/>
            <person name="Silar P."/>
            <person name="Natvig D."/>
            <person name="Lalanne C."/>
            <person name="Gautier V."/>
            <person name="Ament-Velasquez S.L."/>
            <person name="Kruys A."/>
            <person name="Hutchinson M.I."/>
            <person name="Powell A.J."/>
            <person name="Barry K."/>
            <person name="Miller A.N."/>
            <person name="Grigoriev I.V."/>
            <person name="Debuchy R."/>
            <person name="Gladieux P."/>
            <person name="Thoren M.H."/>
            <person name="Johannesson H."/>
        </authorList>
    </citation>
    <scope>NUCLEOTIDE SEQUENCE</scope>
    <source>
        <strain evidence="1">CBS 532.94</strain>
    </source>
</reference>
<organism evidence="1 2">
    <name type="scientific">Achaetomium macrosporum</name>
    <dbReference type="NCBI Taxonomy" id="79813"/>
    <lineage>
        <taxon>Eukaryota</taxon>
        <taxon>Fungi</taxon>
        <taxon>Dikarya</taxon>
        <taxon>Ascomycota</taxon>
        <taxon>Pezizomycotina</taxon>
        <taxon>Sordariomycetes</taxon>
        <taxon>Sordariomycetidae</taxon>
        <taxon>Sordariales</taxon>
        <taxon>Chaetomiaceae</taxon>
        <taxon>Achaetomium</taxon>
    </lineage>
</organism>